<organism evidence="2 3">
    <name type="scientific">Sphingobacterium spiritivorum</name>
    <name type="common">Flavobacterium spiritivorum</name>
    <dbReference type="NCBI Taxonomy" id="258"/>
    <lineage>
        <taxon>Bacteria</taxon>
        <taxon>Pseudomonadati</taxon>
        <taxon>Bacteroidota</taxon>
        <taxon>Sphingobacteriia</taxon>
        <taxon>Sphingobacteriales</taxon>
        <taxon>Sphingobacteriaceae</taxon>
        <taxon>Sphingobacterium</taxon>
    </lineage>
</organism>
<evidence type="ECO:0000313" key="2">
    <source>
        <dbReference type="EMBL" id="SUJ22614.1"/>
    </source>
</evidence>
<sequence length="264" mass="30338">MNFDYNSTRPKLILAEYGRNVQNMVDYISSLPTKEERNRHAQVVIDMMGVLNPHLRDVADFKHKLWDHLQIISDFKIDVDSPYPIQSRENVKHQPEMLGYPQHNIRFKHYGHTVETMVSKARLITDEPKRNQMILSIANFMKMAYLTWNKDSVSDEQILQDLKELSKGELFLPEGTVLTKLDFKTPPPGSRVKSQTPSSGGSNNNNNNKGSYQQKSNNNNNNNNKKPGGFVKRNNNNNNNGGPKKSYHNNNNNNNNHSNNYKRG</sequence>
<proteinExistence type="predicted"/>
<dbReference type="AlphaFoldDB" id="A0A380CLV5"/>
<name>A0A380CLV5_SPHSI</name>
<feature type="compositionally biased region" description="Low complexity" evidence="1">
    <location>
        <begin position="197"/>
        <end position="240"/>
    </location>
</feature>
<dbReference type="RefSeq" id="WP_115170835.1">
    <property type="nucleotide sequence ID" value="NZ_UGYW01000002.1"/>
</dbReference>
<dbReference type="InterPro" id="IPR025632">
    <property type="entry name" value="DUF4290"/>
</dbReference>
<evidence type="ECO:0000256" key="1">
    <source>
        <dbReference type="SAM" id="MobiDB-lite"/>
    </source>
</evidence>
<evidence type="ECO:0008006" key="4">
    <source>
        <dbReference type="Google" id="ProtNLM"/>
    </source>
</evidence>
<dbReference type="Proteomes" id="UP000254893">
    <property type="component" value="Unassembled WGS sequence"/>
</dbReference>
<dbReference type="Pfam" id="PF14123">
    <property type="entry name" value="DUF4290"/>
    <property type="match status" value="1"/>
</dbReference>
<accession>A0A380CLV5</accession>
<evidence type="ECO:0000313" key="3">
    <source>
        <dbReference type="Proteomes" id="UP000254893"/>
    </source>
</evidence>
<protein>
    <recommendedName>
        <fullName evidence="4">DUF4290 domain-containing protein</fullName>
    </recommendedName>
</protein>
<feature type="region of interest" description="Disordered" evidence="1">
    <location>
        <begin position="180"/>
        <end position="264"/>
    </location>
</feature>
<feature type="compositionally biased region" description="Low complexity" evidence="1">
    <location>
        <begin position="248"/>
        <end position="264"/>
    </location>
</feature>
<reference evidence="2 3" key="1">
    <citation type="submission" date="2018-06" db="EMBL/GenBank/DDBJ databases">
        <authorList>
            <consortium name="Pathogen Informatics"/>
            <person name="Doyle S."/>
        </authorList>
    </citation>
    <scope>NUCLEOTIDE SEQUENCE [LARGE SCALE GENOMIC DNA]</scope>
    <source>
        <strain evidence="2 3">NCTC11388</strain>
    </source>
</reference>
<dbReference type="EMBL" id="UGYW01000002">
    <property type="protein sequence ID" value="SUJ22614.1"/>
    <property type="molecule type" value="Genomic_DNA"/>
</dbReference>
<gene>
    <name evidence="2" type="ORF">NCTC11388_03237</name>
</gene>